<dbReference type="Proteomes" id="UP001151516">
    <property type="component" value="Unassembled WGS sequence"/>
</dbReference>
<sequence>MSAQGDDMSYFDDPAEFRGKTVWPSRESILIVVFDDVNEMDQRAIPIGKDMDLLEIDAIETYIQLELRTMARALNFASGLEAFDENTGSRFTEPLADYTENPLKVRFYGHKYYYCIAIRTR</sequence>
<protein>
    <submittedName>
        <fullName evidence="1">Uncharacterized protein</fullName>
    </submittedName>
</protein>
<gene>
    <name evidence="1" type="ORF">IWW39_003797</name>
</gene>
<dbReference type="AlphaFoldDB" id="A0A9W8GHV9"/>
<organism evidence="1 2">
    <name type="scientific">Coemansia spiralis</name>
    <dbReference type="NCBI Taxonomy" id="417178"/>
    <lineage>
        <taxon>Eukaryota</taxon>
        <taxon>Fungi</taxon>
        <taxon>Fungi incertae sedis</taxon>
        <taxon>Zoopagomycota</taxon>
        <taxon>Kickxellomycotina</taxon>
        <taxon>Kickxellomycetes</taxon>
        <taxon>Kickxellales</taxon>
        <taxon>Kickxellaceae</taxon>
        <taxon>Coemansia</taxon>
    </lineage>
</organism>
<proteinExistence type="predicted"/>
<evidence type="ECO:0000313" key="1">
    <source>
        <dbReference type="EMBL" id="KAJ2686186.1"/>
    </source>
</evidence>
<dbReference type="EMBL" id="JANBTX010000118">
    <property type="protein sequence ID" value="KAJ2686186.1"/>
    <property type="molecule type" value="Genomic_DNA"/>
</dbReference>
<reference evidence="1" key="1">
    <citation type="submission" date="2022-07" db="EMBL/GenBank/DDBJ databases">
        <title>Phylogenomic reconstructions and comparative analyses of Kickxellomycotina fungi.</title>
        <authorList>
            <person name="Reynolds N.K."/>
            <person name="Stajich J.E."/>
            <person name="Barry K."/>
            <person name="Grigoriev I.V."/>
            <person name="Crous P."/>
            <person name="Smith M.E."/>
        </authorList>
    </citation>
    <scope>NUCLEOTIDE SEQUENCE</scope>
    <source>
        <strain evidence="1">CBS 109367</strain>
    </source>
</reference>
<comment type="caution">
    <text evidence="1">The sequence shown here is derived from an EMBL/GenBank/DDBJ whole genome shotgun (WGS) entry which is preliminary data.</text>
</comment>
<evidence type="ECO:0000313" key="2">
    <source>
        <dbReference type="Proteomes" id="UP001151516"/>
    </source>
</evidence>
<accession>A0A9W8GHV9</accession>
<keyword evidence="2" id="KW-1185">Reference proteome</keyword>
<name>A0A9W8GHV9_9FUNG</name>